<evidence type="ECO:0000313" key="4">
    <source>
        <dbReference type="Proteomes" id="UP000001928"/>
    </source>
</evidence>
<feature type="compositionally biased region" description="Basic and acidic residues" evidence="1">
    <location>
        <begin position="43"/>
        <end position="67"/>
    </location>
</feature>
<reference evidence="3 4" key="1">
    <citation type="submission" date="2005-09" db="EMBL/GenBank/DDBJ databases">
        <authorList>
            <person name="Glass J.I."/>
            <person name="Lartigue C."/>
            <person name="Pfannkoch C."/>
            <person name="Baden-Tillson H."/>
            <person name="Smith H.O."/>
            <person name="Venter J.C."/>
            <person name="Roske K."/>
            <person name="Wise K.S."/>
            <person name="Calcutt M.J."/>
            <person name="Nelson W.C."/>
            <person name="Nierman W.C."/>
        </authorList>
    </citation>
    <scope>NUCLEOTIDE SEQUENCE [LARGE SCALE GENOMIC DNA]</scope>
    <source>
        <strain evidence="4">California kid / ATCC 27343 / NCTC 10154</strain>
    </source>
</reference>
<dbReference type="GeneID" id="23779012"/>
<dbReference type="Proteomes" id="UP000001928">
    <property type="component" value="Chromosome"/>
</dbReference>
<protein>
    <submittedName>
        <fullName evidence="3">Lipoprotein, putative (LppA)</fullName>
    </submittedName>
</protein>
<dbReference type="AlphaFoldDB" id="Q2ST82"/>
<dbReference type="EMBL" id="CP000123">
    <property type="protein sequence ID" value="ABC01114.1"/>
    <property type="molecule type" value="Genomic_DNA"/>
</dbReference>
<organism evidence="3 4">
    <name type="scientific">Mycoplasma capricolum subsp. capricolum (strain California kid / ATCC 27343 / NCTC 10154)</name>
    <dbReference type="NCBI Taxonomy" id="340047"/>
    <lineage>
        <taxon>Bacteria</taxon>
        <taxon>Bacillati</taxon>
        <taxon>Mycoplasmatota</taxon>
        <taxon>Mollicutes</taxon>
        <taxon>Mycoplasmataceae</taxon>
        <taxon>Mycoplasma</taxon>
    </lineage>
</organism>
<feature type="compositionally biased region" description="Polar residues" evidence="1">
    <location>
        <begin position="100"/>
        <end position="112"/>
    </location>
</feature>
<sequence length="530" mass="60428">MKRTTKLLLSILPISSISLLSLVSCSTTSLNGKQPNEKPANPNEKEPNNEIDKKPIKPEDSNYKDPNKPSNKPNETPKEPEQSGNDSEKDPKKPDEKSQGDQPHNNQSSDQPETNKVDFSDIENILKEISLKTITFYAQRDAATVLFELRKDHSIIDRIFSKEFKDIFDKYYIQFVPNSGENAINEKGLIEKIKLKFTNKKGGASKDFKFTFTGFKIPETINTKNNKYNLLKQKSVNETLAGLFPSLIAYMLLYSQNHNEYKSLEEKDNAINFEELENGNPDLFIDPSLRLNAAAIKDYLFEYDKKLGELYIDKVTTVSYDDYNGSLGLQVEIGNRDHNSRTSNEPTISVKHTFNGFRKVDLTDQNKNVLSLFLPQNKFKEMTKKGPLKNKIQNIKKENKLDNKYLIKDMSNMYLKQQIFKELLVGIYDNANKAYKSTSTLGLQTKEYRSILGLAGGMSIYPFHTRITKDSIENIYLSISKEENSKYKAKLEFEVHIPIFASSFSDLKSHSTSGESKVLVFKIVSDTSVD</sequence>
<evidence type="ECO:0000313" key="3">
    <source>
        <dbReference type="EMBL" id="ABC01114.1"/>
    </source>
</evidence>
<keyword evidence="2" id="KW-0732">Signal</keyword>
<proteinExistence type="predicted"/>
<feature type="signal peptide" evidence="2">
    <location>
        <begin position="1"/>
        <end position="26"/>
    </location>
</feature>
<accession>Q2ST82</accession>
<dbReference type="NCBIfam" id="NF045959">
    <property type="entry name" value="LppA_rel_LP"/>
    <property type="match status" value="1"/>
</dbReference>
<dbReference type="PhylomeDB" id="Q2ST82"/>
<dbReference type="KEGG" id="mcp:MCAP_0033"/>
<feature type="compositionally biased region" description="Basic and acidic residues" evidence="1">
    <location>
        <begin position="75"/>
        <end position="99"/>
    </location>
</feature>
<dbReference type="NCBIfam" id="TIGR03490">
    <property type="entry name" value="Mycoplas_LppA"/>
    <property type="match status" value="1"/>
</dbReference>
<dbReference type="RefSeq" id="WP_011386936.1">
    <property type="nucleotide sequence ID" value="NC_007633.1"/>
</dbReference>
<name>Q2ST82_MYCCT</name>
<evidence type="ECO:0000256" key="2">
    <source>
        <dbReference type="SAM" id="SignalP"/>
    </source>
</evidence>
<evidence type="ECO:0000256" key="1">
    <source>
        <dbReference type="SAM" id="MobiDB-lite"/>
    </source>
</evidence>
<feature type="chain" id="PRO_5004215914" evidence="2">
    <location>
        <begin position="27"/>
        <end position="530"/>
    </location>
</feature>
<dbReference type="PROSITE" id="PS51257">
    <property type="entry name" value="PROKAR_LIPOPROTEIN"/>
    <property type="match status" value="1"/>
</dbReference>
<dbReference type="HOGENOM" id="CLU_030565_0_0_14"/>
<gene>
    <name evidence="3" type="ordered locus">MCAP_0033</name>
</gene>
<keyword evidence="3" id="KW-0449">Lipoprotein</keyword>
<feature type="region of interest" description="Disordered" evidence="1">
    <location>
        <begin position="27"/>
        <end position="116"/>
    </location>
</feature>
<dbReference type="InterPro" id="IPR019992">
    <property type="entry name" value="Mycoides_lipoprot_LppA/p72"/>
</dbReference>
<feature type="compositionally biased region" description="Low complexity" evidence="1">
    <location>
        <begin position="27"/>
        <end position="42"/>
    </location>
</feature>